<organism evidence="2 3">
    <name type="scientific">Streptomyces niveus</name>
    <name type="common">Streptomyces spheroides</name>
    <dbReference type="NCBI Taxonomy" id="193462"/>
    <lineage>
        <taxon>Bacteria</taxon>
        <taxon>Bacillati</taxon>
        <taxon>Actinomycetota</taxon>
        <taxon>Actinomycetes</taxon>
        <taxon>Kitasatosporales</taxon>
        <taxon>Streptomycetaceae</taxon>
        <taxon>Streptomyces</taxon>
    </lineage>
</organism>
<evidence type="ECO:0008006" key="4">
    <source>
        <dbReference type="Google" id="ProtNLM"/>
    </source>
</evidence>
<keyword evidence="3" id="KW-1185">Reference proteome</keyword>
<feature type="region of interest" description="Disordered" evidence="1">
    <location>
        <begin position="31"/>
        <end position="80"/>
    </location>
</feature>
<dbReference type="Proteomes" id="UP001432209">
    <property type="component" value="Chromosome"/>
</dbReference>
<accession>A0ABZ2AC71</accession>
<evidence type="ECO:0000256" key="1">
    <source>
        <dbReference type="SAM" id="MobiDB-lite"/>
    </source>
</evidence>
<dbReference type="RefSeq" id="WP_329080291.1">
    <property type="nucleotide sequence ID" value="NZ_CP109389.1"/>
</dbReference>
<dbReference type="GeneID" id="91340846"/>
<proteinExistence type="predicted"/>
<feature type="compositionally biased region" description="Basic and acidic residues" evidence="1">
    <location>
        <begin position="55"/>
        <end position="74"/>
    </location>
</feature>
<dbReference type="EMBL" id="CP109495">
    <property type="protein sequence ID" value="WUX56001.1"/>
    <property type="molecule type" value="Genomic_DNA"/>
</dbReference>
<evidence type="ECO:0000313" key="2">
    <source>
        <dbReference type="EMBL" id="WUX56001.1"/>
    </source>
</evidence>
<evidence type="ECO:0000313" key="3">
    <source>
        <dbReference type="Proteomes" id="UP001432209"/>
    </source>
</evidence>
<protein>
    <recommendedName>
        <fullName evidence="4">Secreted protein</fullName>
    </recommendedName>
</protein>
<gene>
    <name evidence="2" type="ORF">OG442_33210</name>
</gene>
<reference evidence="2" key="1">
    <citation type="submission" date="2022-10" db="EMBL/GenBank/DDBJ databases">
        <title>The complete genomes of actinobacterial strains from the NBC collection.</title>
        <authorList>
            <person name="Joergensen T.S."/>
            <person name="Alvarez Arevalo M."/>
            <person name="Sterndorff E.B."/>
            <person name="Faurdal D."/>
            <person name="Vuksanovic O."/>
            <person name="Mourched A.-S."/>
            <person name="Charusanti P."/>
            <person name="Shaw S."/>
            <person name="Blin K."/>
            <person name="Weber T."/>
        </authorList>
    </citation>
    <scope>NUCLEOTIDE SEQUENCE</scope>
    <source>
        <strain evidence="2">NBC_01432</strain>
    </source>
</reference>
<sequence length="152" mass="16350">MYRRARKVAASLTVAVLIAVGLAVTAVVRDESPPPAARSSVADVAGVNGVTADDGDARDGSDRSGDRRRDRERQPFGASCRTTAEGSLVTAFCHNPYPETDRVQLHIECARWWDVDSDSAPAEAGPAGYARLSGRCWKEVESAWVSHERVAP</sequence>
<name>A0ABZ2AC71_STRNV</name>